<comment type="caution">
    <text evidence="1">The sequence shown here is derived from an EMBL/GenBank/DDBJ whole genome shotgun (WGS) entry which is preliminary data.</text>
</comment>
<evidence type="ECO:0008006" key="3">
    <source>
        <dbReference type="Google" id="ProtNLM"/>
    </source>
</evidence>
<evidence type="ECO:0000313" key="1">
    <source>
        <dbReference type="EMBL" id="TGM17279.1"/>
    </source>
</evidence>
<accession>A0ABY2N563</accession>
<name>A0ABY2N563_9LEPT</name>
<dbReference type="Proteomes" id="UP000297422">
    <property type="component" value="Unassembled WGS sequence"/>
</dbReference>
<dbReference type="RefSeq" id="WP_135684597.1">
    <property type="nucleotide sequence ID" value="NZ_RQEQ01000080.1"/>
</dbReference>
<keyword evidence="2" id="KW-1185">Reference proteome</keyword>
<organism evidence="1 2">
    <name type="scientific">Leptospira stimsonii</name>
    <dbReference type="NCBI Taxonomy" id="2202203"/>
    <lineage>
        <taxon>Bacteria</taxon>
        <taxon>Pseudomonadati</taxon>
        <taxon>Spirochaetota</taxon>
        <taxon>Spirochaetia</taxon>
        <taxon>Leptospirales</taxon>
        <taxon>Leptospiraceae</taxon>
        <taxon>Leptospira</taxon>
    </lineage>
</organism>
<reference evidence="2" key="1">
    <citation type="journal article" date="2019" name="PLoS Negl. Trop. Dis.">
        <title>Revisiting the worldwide diversity of Leptospira species in the environment.</title>
        <authorList>
            <person name="Vincent A.T."/>
            <person name="Schiettekatte O."/>
            <person name="Bourhy P."/>
            <person name="Veyrier F.J."/>
            <person name="Picardeau M."/>
        </authorList>
    </citation>
    <scope>NUCLEOTIDE SEQUENCE [LARGE SCALE GENOMIC DNA]</scope>
    <source>
        <strain evidence="2">201702407</strain>
    </source>
</reference>
<protein>
    <recommendedName>
        <fullName evidence="3">Peptidase C39-like domain-containing protein</fullName>
    </recommendedName>
</protein>
<evidence type="ECO:0000313" key="2">
    <source>
        <dbReference type="Proteomes" id="UP000297422"/>
    </source>
</evidence>
<dbReference type="EMBL" id="RQGT01000059">
    <property type="protein sequence ID" value="TGM17279.1"/>
    <property type="molecule type" value="Genomic_DNA"/>
</dbReference>
<gene>
    <name evidence="1" type="ORF">EHQ90_07690</name>
</gene>
<sequence length="231" mass="26511">MIQEGRRKIDREKYALTKNDFVLSEAWFYNQKNNVNPDGTPNMIWTKEWRRFNDCFISSNTAFTNQLIDCLIRSGHQYIKSGRVDELAVKLRVGEFNSGDTFENNKRFFWENHKKFINQVLSEAFPASRPIPYVDYSKIGLSSLNKIAISIHLGRQPMIGIHLGKDGGHIITILGYRTDETGKIVGLWVADPAGVYTEGYSKPLDGFMSYLPASVFKDIFRTDTHMMDLVN</sequence>
<proteinExistence type="predicted"/>